<reference evidence="6 7" key="1">
    <citation type="submission" date="2019-03" db="EMBL/GenBank/DDBJ databases">
        <title>Genomic Encyclopedia of Type Strains, Phase IV (KMG-IV): sequencing the most valuable type-strain genomes for metagenomic binning, comparative biology and taxonomic classification.</title>
        <authorList>
            <person name="Goeker M."/>
        </authorList>
    </citation>
    <scope>NUCLEOTIDE SEQUENCE [LARGE SCALE GENOMIC DNA]</scope>
    <source>
        <strain evidence="6 7">DSM 19580</strain>
    </source>
</reference>
<dbReference type="SMART" id="SM00382">
    <property type="entry name" value="AAA"/>
    <property type="match status" value="1"/>
</dbReference>
<keyword evidence="7" id="KW-1185">Reference proteome</keyword>
<protein>
    <submittedName>
        <fullName evidence="6">Peptide/nickel transport system ATP-binding protein</fullName>
    </submittedName>
</protein>
<dbReference type="PROSITE" id="PS00211">
    <property type="entry name" value="ABC_TRANSPORTER_1"/>
    <property type="match status" value="1"/>
</dbReference>
<dbReference type="GO" id="GO:0015833">
    <property type="term" value="P:peptide transport"/>
    <property type="evidence" value="ECO:0007669"/>
    <property type="project" value="InterPro"/>
</dbReference>
<dbReference type="GO" id="GO:0016887">
    <property type="term" value="F:ATP hydrolysis activity"/>
    <property type="evidence" value="ECO:0007669"/>
    <property type="project" value="InterPro"/>
</dbReference>
<evidence type="ECO:0000256" key="3">
    <source>
        <dbReference type="ARBA" id="ARBA00022741"/>
    </source>
</evidence>
<comment type="caution">
    <text evidence="6">The sequence shown here is derived from an EMBL/GenBank/DDBJ whole genome shotgun (WGS) entry which is preliminary data.</text>
</comment>
<organism evidence="6 7">
    <name type="scientific">Biostraticola tofi</name>
    <dbReference type="NCBI Taxonomy" id="466109"/>
    <lineage>
        <taxon>Bacteria</taxon>
        <taxon>Pseudomonadati</taxon>
        <taxon>Pseudomonadota</taxon>
        <taxon>Gammaproteobacteria</taxon>
        <taxon>Enterobacterales</taxon>
        <taxon>Bruguierivoracaceae</taxon>
        <taxon>Biostraticola</taxon>
    </lineage>
</organism>
<dbReference type="GO" id="GO:0055085">
    <property type="term" value="P:transmembrane transport"/>
    <property type="evidence" value="ECO:0007669"/>
    <property type="project" value="UniProtKB-ARBA"/>
</dbReference>
<dbReference type="PANTHER" id="PTHR43776:SF7">
    <property type="entry name" value="D,D-DIPEPTIDE TRANSPORT ATP-BINDING PROTEIN DDPF-RELATED"/>
    <property type="match status" value="1"/>
</dbReference>
<sequence length="316" mass="34443">MLEIDDVVVRYKMGGLFNRLKTGAPRHIEVLAGVSLQVPAGKTVGLIGESGSGKTTLGRAVIGMAPVSRGTIVVNGREPRDGSDFSWRPVRRETGLIFQDPMAALDPRMTVAQLVTEPFAVNGLAVNRRQTAARLLDQVGLSSLFLDRYPHQLSGGQARRVAVARAVALRPKLIVADEPTAGLDLSVQGELLNLLTKLQRELGMSYLIITHNLAITRHVTDRIAIMYLGRIVESGPTEALFRAPAHPYTHALLSAKQKNSSGALPGDIPTLTHRPQGCEFHTRCPMATERCRQEAPSLRRLRDEHQVSCHTPLING</sequence>
<dbReference type="Proteomes" id="UP000295719">
    <property type="component" value="Unassembled WGS sequence"/>
</dbReference>
<dbReference type="PROSITE" id="PS50893">
    <property type="entry name" value="ABC_TRANSPORTER_2"/>
    <property type="match status" value="1"/>
</dbReference>
<gene>
    <name evidence="6" type="ORF">EDC52_103480</name>
</gene>
<dbReference type="InterPro" id="IPR003593">
    <property type="entry name" value="AAA+_ATPase"/>
</dbReference>
<evidence type="ECO:0000313" key="7">
    <source>
        <dbReference type="Proteomes" id="UP000295719"/>
    </source>
</evidence>
<dbReference type="GO" id="GO:0005524">
    <property type="term" value="F:ATP binding"/>
    <property type="evidence" value="ECO:0007669"/>
    <property type="project" value="UniProtKB-KW"/>
</dbReference>
<evidence type="ECO:0000259" key="5">
    <source>
        <dbReference type="PROSITE" id="PS50893"/>
    </source>
</evidence>
<dbReference type="Pfam" id="PF00005">
    <property type="entry name" value="ABC_tran"/>
    <property type="match status" value="1"/>
</dbReference>
<keyword evidence="4 6" id="KW-0067">ATP-binding</keyword>
<evidence type="ECO:0000313" key="6">
    <source>
        <dbReference type="EMBL" id="TCV98388.1"/>
    </source>
</evidence>
<dbReference type="PANTHER" id="PTHR43776">
    <property type="entry name" value="TRANSPORT ATP-BINDING PROTEIN"/>
    <property type="match status" value="1"/>
</dbReference>
<dbReference type="InterPro" id="IPR017871">
    <property type="entry name" value="ABC_transporter-like_CS"/>
</dbReference>
<evidence type="ECO:0000256" key="2">
    <source>
        <dbReference type="ARBA" id="ARBA00022448"/>
    </source>
</evidence>
<name>A0A4R3Z2A0_9GAMM</name>
<keyword evidence="3" id="KW-0547">Nucleotide-binding</keyword>
<feature type="domain" description="ABC transporter" evidence="5">
    <location>
        <begin position="2"/>
        <end position="253"/>
    </location>
</feature>
<dbReference type="AlphaFoldDB" id="A0A4R3Z2A0"/>
<keyword evidence="2" id="KW-0813">Transport</keyword>
<evidence type="ECO:0000256" key="4">
    <source>
        <dbReference type="ARBA" id="ARBA00022840"/>
    </source>
</evidence>
<dbReference type="InterPro" id="IPR013563">
    <property type="entry name" value="Oligopep_ABC_C"/>
</dbReference>
<proteinExistence type="inferred from homology"/>
<dbReference type="CDD" id="cd03257">
    <property type="entry name" value="ABC_NikE_OppD_transporters"/>
    <property type="match status" value="1"/>
</dbReference>
<dbReference type="Gene3D" id="3.40.50.300">
    <property type="entry name" value="P-loop containing nucleotide triphosphate hydrolases"/>
    <property type="match status" value="1"/>
</dbReference>
<dbReference type="EMBL" id="SMCR01000003">
    <property type="protein sequence ID" value="TCV98388.1"/>
    <property type="molecule type" value="Genomic_DNA"/>
</dbReference>
<dbReference type="InterPro" id="IPR003439">
    <property type="entry name" value="ABC_transporter-like_ATP-bd"/>
</dbReference>
<dbReference type="RefSeq" id="WP_131865120.1">
    <property type="nucleotide sequence ID" value="NZ_SMCR01000003.1"/>
</dbReference>
<dbReference type="SUPFAM" id="SSF52540">
    <property type="entry name" value="P-loop containing nucleoside triphosphate hydrolases"/>
    <property type="match status" value="1"/>
</dbReference>
<dbReference type="NCBIfam" id="TIGR01727">
    <property type="entry name" value="oligo_HPY"/>
    <property type="match status" value="1"/>
</dbReference>
<comment type="similarity">
    <text evidence="1">Belongs to the ABC transporter superfamily.</text>
</comment>
<dbReference type="InterPro" id="IPR050319">
    <property type="entry name" value="ABC_transp_ATP-bind"/>
</dbReference>
<dbReference type="InterPro" id="IPR027417">
    <property type="entry name" value="P-loop_NTPase"/>
</dbReference>
<evidence type="ECO:0000256" key="1">
    <source>
        <dbReference type="ARBA" id="ARBA00005417"/>
    </source>
</evidence>
<accession>A0A4R3Z2A0</accession>
<dbReference type="Pfam" id="PF08352">
    <property type="entry name" value="oligo_HPY"/>
    <property type="match status" value="1"/>
</dbReference>
<dbReference type="OrthoDB" id="9784450at2"/>